<proteinExistence type="predicted"/>
<dbReference type="RefSeq" id="WP_136334270.1">
    <property type="nucleotide sequence ID" value="NZ_QXMP01000007.1"/>
</dbReference>
<dbReference type="AlphaFoldDB" id="A0A4S3M3C8"/>
<evidence type="ECO:0000259" key="1">
    <source>
        <dbReference type="Pfam" id="PF07978"/>
    </source>
</evidence>
<feature type="domain" description="NIPSNAP" evidence="1">
    <location>
        <begin position="144"/>
        <end position="247"/>
    </location>
</feature>
<dbReference type="OrthoDB" id="192769at2"/>
<dbReference type="InterPro" id="IPR012577">
    <property type="entry name" value="NIPSNAP"/>
</dbReference>
<sequence>MVSRLIISLLLLILFQNLRAQEEVYELRTYQFEFFRSADVLHNYLEKALIPALNRQGIENVGVFEEVGEALPKKIYLLIPHSNIQGFQNSTDLLLKDQVYSESATPYLMSPENAIPFSDYTTNLIRSTYGFPNLVRPDVSSELFELRIYHSHNEDALRRKVKMFNDAEFPIFKDAGLPMVFFGMDIAGEHMPSLTYMLANKDKEANEKGWSAFLEHPEWKRITQIEEYANSVNDITRVFLKRLPYSQL</sequence>
<dbReference type="InterPro" id="IPR011008">
    <property type="entry name" value="Dimeric_a/b-barrel"/>
</dbReference>
<dbReference type="Gene3D" id="3.30.70.100">
    <property type="match status" value="2"/>
</dbReference>
<gene>
    <name evidence="2" type="ORF">E7Z59_00175</name>
</gene>
<evidence type="ECO:0000313" key="2">
    <source>
        <dbReference type="EMBL" id="THD68781.1"/>
    </source>
</evidence>
<dbReference type="Proteomes" id="UP000305939">
    <property type="component" value="Unassembled WGS sequence"/>
</dbReference>
<dbReference type="SUPFAM" id="SSF54909">
    <property type="entry name" value="Dimeric alpha+beta barrel"/>
    <property type="match status" value="2"/>
</dbReference>
<comment type="caution">
    <text evidence="2">The sequence shown here is derived from an EMBL/GenBank/DDBJ whole genome shotgun (WGS) entry which is preliminary data.</text>
</comment>
<protein>
    <submittedName>
        <fullName evidence="2">NIPSNAP family containing protein</fullName>
    </submittedName>
</protein>
<dbReference type="EMBL" id="SSMC01000001">
    <property type="protein sequence ID" value="THD68781.1"/>
    <property type="molecule type" value="Genomic_DNA"/>
</dbReference>
<dbReference type="Pfam" id="PF07978">
    <property type="entry name" value="NIPSNAP"/>
    <property type="match status" value="1"/>
</dbReference>
<evidence type="ECO:0000313" key="3">
    <source>
        <dbReference type="Proteomes" id="UP000305939"/>
    </source>
</evidence>
<organism evidence="2 3">
    <name type="scientific">Robertkochia marina</name>
    <dbReference type="NCBI Taxonomy" id="1227945"/>
    <lineage>
        <taxon>Bacteria</taxon>
        <taxon>Pseudomonadati</taxon>
        <taxon>Bacteroidota</taxon>
        <taxon>Flavobacteriia</taxon>
        <taxon>Flavobacteriales</taxon>
        <taxon>Flavobacteriaceae</taxon>
        <taxon>Robertkochia</taxon>
    </lineage>
</organism>
<reference evidence="2 3" key="1">
    <citation type="submission" date="2019-04" db="EMBL/GenBank/DDBJ databases">
        <title>Draft genome sequence of Robertkochia marina CC-AMO-30D.</title>
        <authorList>
            <person name="Hameed A."/>
            <person name="Lin S.-Y."/>
            <person name="Shahina M."/>
            <person name="Lai W.-A."/>
            <person name="Young C.-C."/>
        </authorList>
    </citation>
    <scope>NUCLEOTIDE SEQUENCE [LARGE SCALE GENOMIC DNA]</scope>
    <source>
        <strain evidence="2 3">CC-AMO-30D</strain>
    </source>
</reference>
<name>A0A4S3M3C8_9FLAO</name>
<keyword evidence="3" id="KW-1185">Reference proteome</keyword>
<accession>A0A4S3M3C8</accession>